<sequence>MFNKIETHIENLWILQPIIYEDARGKFVKSFSKNNFGGLNLDYDFKEMYYSISHKGVFRGMHFQIPPYDHAKLVFVSSGKILDIVLDLRKRSKSYGKYFSHLIDGIKREILYIPKGCAHGFLSLQDNSIVNYMQTSVYSEKHDFGVLYDSFGFDFPLSKFNINKMIISQRDLSFKTFEEISTLNFF</sequence>
<dbReference type="InterPro" id="IPR000888">
    <property type="entry name" value="RmlC-like"/>
</dbReference>
<evidence type="ECO:0000256" key="7">
    <source>
        <dbReference type="ARBA" id="ARBA00033311"/>
    </source>
</evidence>
<evidence type="ECO:0000256" key="5">
    <source>
        <dbReference type="ARBA" id="ARBA00029758"/>
    </source>
</evidence>
<dbReference type="SUPFAM" id="SSF51182">
    <property type="entry name" value="RmlC-like cupins"/>
    <property type="match status" value="1"/>
</dbReference>
<comment type="caution">
    <text evidence="8">The sequence shown here is derived from an EMBL/GenBank/DDBJ whole genome shotgun (WGS) entry which is preliminary data.</text>
</comment>
<accession>A0A5Y8WYD7</accession>
<organism evidence="8">
    <name type="scientific">Campylobacter coli</name>
    <dbReference type="NCBI Taxonomy" id="195"/>
    <lineage>
        <taxon>Bacteria</taxon>
        <taxon>Pseudomonadati</taxon>
        <taxon>Campylobacterota</taxon>
        <taxon>Epsilonproteobacteria</taxon>
        <taxon>Campylobacterales</taxon>
        <taxon>Campylobacteraceae</taxon>
        <taxon>Campylobacter</taxon>
    </lineage>
</organism>
<evidence type="ECO:0000256" key="6">
    <source>
        <dbReference type="ARBA" id="ARBA00031424"/>
    </source>
</evidence>
<dbReference type="PANTHER" id="PTHR21047:SF2">
    <property type="entry name" value="THYMIDINE DIPHOSPHO-4-KETO-RHAMNOSE 3,5-EPIMERASE"/>
    <property type="match status" value="1"/>
</dbReference>
<name>A0A5Y8WYD7_CAMCO</name>
<protein>
    <recommendedName>
        <fullName evidence="4">dTDP-4-dehydrorhamnose 3,5-epimerase</fullName>
        <ecNumber evidence="3">5.1.3.13</ecNumber>
    </recommendedName>
    <alternativeName>
        <fullName evidence="6">Thymidine diphospho-4-keto-rhamnose 3,5-epimerase</fullName>
    </alternativeName>
    <alternativeName>
        <fullName evidence="5">dTDP-4-keto-6-deoxyglucose 3,5-epimerase</fullName>
    </alternativeName>
    <alternativeName>
        <fullName evidence="7">dTDP-6-deoxy-D-xylo-4-hexulose 3,5-epimerase</fullName>
    </alternativeName>
</protein>
<dbReference type="CDD" id="cd00438">
    <property type="entry name" value="cupin_RmlC"/>
    <property type="match status" value="1"/>
</dbReference>
<comment type="function">
    <text evidence="2">Catalyzes the epimerization of the C3' and C5'positions of dTDP-6-deoxy-D-xylo-4-hexulose, forming dTDP-6-deoxy-L-lyxo-4-hexulose.</text>
</comment>
<dbReference type="RefSeq" id="WP_057991570.1">
    <property type="nucleotide sequence ID" value="NZ_CAJGWY010000101.1"/>
</dbReference>
<dbReference type="PANTHER" id="PTHR21047">
    <property type="entry name" value="DTDP-6-DEOXY-D-GLUCOSE-3,5 EPIMERASE"/>
    <property type="match status" value="1"/>
</dbReference>
<evidence type="ECO:0000256" key="1">
    <source>
        <dbReference type="ARBA" id="ARBA00001298"/>
    </source>
</evidence>
<evidence type="ECO:0000256" key="2">
    <source>
        <dbReference type="ARBA" id="ARBA00001997"/>
    </source>
</evidence>
<evidence type="ECO:0000256" key="3">
    <source>
        <dbReference type="ARBA" id="ARBA00012098"/>
    </source>
</evidence>
<gene>
    <name evidence="8" type="ORF">F1P02_08300</name>
</gene>
<comment type="catalytic activity">
    <reaction evidence="1">
        <text>dTDP-4-dehydro-6-deoxy-alpha-D-glucose = dTDP-4-dehydro-beta-L-rhamnose</text>
        <dbReference type="Rhea" id="RHEA:16969"/>
        <dbReference type="ChEBI" id="CHEBI:57649"/>
        <dbReference type="ChEBI" id="CHEBI:62830"/>
        <dbReference type="EC" id="5.1.3.13"/>
    </reaction>
</comment>
<evidence type="ECO:0000256" key="4">
    <source>
        <dbReference type="ARBA" id="ARBA00019595"/>
    </source>
</evidence>
<reference evidence="8" key="1">
    <citation type="submission" date="2019-09" db="EMBL/GenBank/DDBJ databases">
        <authorList>
            <person name="Ashton P.M."/>
            <person name="Dallman T."/>
            <person name="Nair S."/>
            <person name="De Pinna E."/>
            <person name="Peters T."/>
            <person name="Grant K."/>
        </authorList>
    </citation>
    <scope>NUCLEOTIDE SEQUENCE</scope>
    <source>
        <strain evidence="8">189198</strain>
    </source>
</reference>
<dbReference type="EC" id="5.1.3.13" evidence="3"/>
<dbReference type="GO" id="GO:0000271">
    <property type="term" value="P:polysaccharide biosynthetic process"/>
    <property type="evidence" value="ECO:0007669"/>
    <property type="project" value="TreeGrafter"/>
</dbReference>
<dbReference type="Gene3D" id="2.60.120.10">
    <property type="entry name" value="Jelly Rolls"/>
    <property type="match status" value="1"/>
</dbReference>
<dbReference type="GO" id="GO:0008830">
    <property type="term" value="F:dTDP-4-dehydrorhamnose 3,5-epimerase activity"/>
    <property type="evidence" value="ECO:0007669"/>
    <property type="project" value="UniProtKB-EC"/>
</dbReference>
<evidence type="ECO:0000313" key="8">
    <source>
        <dbReference type="EMBL" id="ECR3143995.1"/>
    </source>
</evidence>
<dbReference type="EMBL" id="AAKFOM010000027">
    <property type="protein sequence ID" value="ECR3143995.1"/>
    <property type="molecule type" value="Genomic_DNA"/>
</dbReference>
<dbReference type="AlphaFoldDB" id="A0A5Y8WYD7"/>
<dbReference type="Pfam" id="PF00908">
    <property type="entry name" value="dTDP_sugar_isom"/>
    <property type="match status" value="1"/>
</dbReference>
<dbReference type="GO" id="GO:0005829">
    <property type="term" value="C:cytosol"/>
    <property type="evidence" value="ECO:0007669"/>
    <property type="project" value="TreeGrafter"/>
</dbReference>
<dbReference type="InterPro" id="IPR014710">
    <property type="entry name" value="RmlC-like_jellyroll"/>
</dbReference>
<dbReference type="InterPro" id="IPR011051">
    <property type="entry name" value="RmlC_Cupin_sf"/>
</dbReference>
<proteinExistence type="predicted"/>